<accession>A0AAE3QRG8</accession>
<evidence type="ECO:0000256" key="2">
    <source>
        <dbReference type="ARBA" id="ARBA00022643"/>
    </source>
</evidence>
<keyword evidence="2 6" id="KW-0288">FMN</keyword>
<evidence type="ECO:0000313" key="8">
    <source>
        <dbReference type="EMBL" id="MDJ1483576.1"/>
    </source>
</evidence>
<dbReference type="GO" id="GO:0016655">
    <property type="term" value="F:oxidoreductase activity, acting on NAD(P)H, quinone or similar compound as acceptor"/>
    <property type="evidence" value="ECO:0007669"/>
    <property type="project" value="InterPro"/>
</dbReference>
<dbReference type="InterPro" id="IPR023048">
    <property type="entry name" value="NADH:quinone_OxRdtase_FMN_depd"/>
</dbReference>
<comment type="caution">
    <text evidence="8">The sequence shown here is derived from an EMBL/GenBank/DDBJ whole genome shotgun (WGS) entry which is preliminary data.</text>
</comment>
<comment type="function">
    <text evidence="6">Quinone reductase that provides resistance to thiol-specific stress caused by electrophilic quinones.</text>
</comment>
<dbReference type="Pfam" id="PF02525">
    <property type="entry name" value="Flavodoxin_2"/>
    <property type="match status" value="1"/>
</dbReference>
<gene>
    <name evidence="6" type="primary">azoR</name>
    <name evidence="8" type="ORF">QNI16_23965</name>
</gene>
<comment type="caution">
    <text evidence="6">Lacks conserved residue(s) required for the propagation of feature annotation.</text>
</comment>
<dbReference type="RefSeq" id="WP_313983622.1">
    <property type="nucleotide sequence ID" value="NZ_JASJOS010000011.1"/>
</dbReference>
<feature type="domain" description="Flavodoxin-like fold" evidence="7">
    <location>
        <begin position="3"/>
        <end position="197"/>
    </location>
</feature>
<keyword evidence="3 6" id="KW-0560">Oxidoreductase</keyword>
<evidence type="ECO:0000256" key="4">
    <source>
        <dbReference type="ARBA" id="ARBA00023027"/>
    </source>
</evidence>
<comment type="subunit">
    <text evidence="6">Homodimer.</text>
</comment>
<feature type="binding site" evidence="6">
    <location>
        <position position="10"/>
    </location>
    <ligand>
        <name>FMN</name>
        <dbReference type="ChEBI" id="CHEBI:58210"/>
    </ligand>
</feature>
<dbReference type="PANTHER" id="PTHR43741:SF4">
    <property type="entry name" value="FMN-DEPENDENT NADH:QUINONE OXIDOREDUCTASE"/>
    <property type="match status" value="1"/>
</dbReference>
<dbReference type="AlphaFoldDB" id="A0AAE3QRG8"/>
<keyword evidence="4 6" id="KW-0520">NAD</keyword>
<comment type="catalytic activity">
    <reaction evidence="5">
        <text>N,N-dimethyl-1,4-phenylenediamine + anthranilate + 2 NAD(+) = 2-(4-dimethylaminophenyl)diazenylbenzoate + 2 NADH + 2 H(+)</text>
        <dbReference type="Rhea" id="RHEA:55872"/>
        <dbReference type="ChEBI" id="CHEBI:15378"/>
        <dbReference type="ChEBI" id="CHEBI:15783"/>
        <dbReference type="ChEBI" id="CHEBI:16567"/>
        <dbReference type="ChEBI" id="CHEBI:57540"/>
        <dbReference type="ChEBI" id="CHEBI:57945"/>
        <dbReference type="ChEBI" id="CHEBI:71579"/>
        <dbReference type="EC" id="1.7.1.17"/>
    </reaction>
    <physiologicalReaction direction="right-to-left" evidence="5">
        <dbReference type="Rhea" id="RHEA:55874"/>
    </physiologicalReaction>
</comment>
<dbReference type="Gene3D" id="3.40.50.360">
    <property type="match status" value="1"/>
</dbReference>
<comment type="catalytic activity">
    <reaction evidence="6">
        <text>2 a quinone + NADH + H(+) = 2 a 1,4-benzosemiquinone + NAD(+)</text>
        <dbReference type="Rhea" id="RHEA:65952"/>
        <dbReference type="ChEBI" id="CHEBI:15378"/>
        <dbReference type="ChEBI" id="CHEBI:57540"/>
        <dbReference type="ChEBI" id="CHEBI:57945"/>
        <dbReference type="ChEBI" id="CHEBI:132124"/>
        <dbReference type="ChEBI" id="CHEBI:134225"/>
    </reaction>
</comment>
<dbReference type="GO" id="GO:0010181">
    <property type="term" value="F:FMN binding"/>
    <property type="evidence" value="ECO:0007669"/>
    <property type="project" value="UniProtKB-UniRule"/>
</dbReference>
<dbReference type="EC" id="1.6.5.-" evidence="6"/>
<dbReference type="HAMAP" id="MF_01216">
    <property type="entry name" value="Azoreductase_type1"/>
    <property type="match status" value="1"/>
</dbReference>
<dbReference type="GO" id="GO:0016652">
    <property type="term" value="F:oxidoreductase activity, acting on NAD(P)H as acceptor"/>
    <property type="evidence" value="ECO:0007669"/>
    <property type="project" value="UniProtKB-UniRule"/>
</dbReference>
<evidence type="ECO:0000313" key="9">
    <source>
        <dbReference type="Proteomes" id="UP001241110"/>
    </source>
</evidence>
<dbReference type="EC" id="1.7.1.17" evidence="6"/>
<protein>
    <recommendedName>
        <fullName evidence="6">FMN dependent NADH:quinone oxidoreductase</fullName>
        <ecNumber evidence="6">1.6.5.-</ecNumber>
    </recommendedName>
    <alternativeName>
        <fullName evidence="6">Azo-dye reductase</fullName>
    </alternativeName>
    <alternativeName>
        <fullName evidence="6">FMN-dependent NADH-azo compound oxidoreductase</fullName>
    </alternativeName>
    <alternativeName>
        <fullName evidence="6">FMN-dependent NADH-azoreductase</fullName>
        <ecNumber evidence="6">1.7.1.17</ecNumber>
    </alternativeName>
</protein>
<dbReference type="InterPro" id="IPR029039">
    <property type="entry name" value="Flavoprotein-like_sf"/>
</dbReference>
<name>A0AAE3QRG8_9BACT</name>
<keyword evidence="1 6" id="KW-0285">Flavoprotein</keyword>
<proteinExistence type="inferred from homology"/>
<evidence type="ECO:0000256" key="1">
    <source>
        <dbReference type="ARBA" id="ARBA00022630"/>
    </source>
</evidence>
<dbReference type="Proteomes" id="UP001241110">
    <property type="component" value="Unassembled WGS sequence"/>
</dbReference>
<reference evidence="8" key="1">
    <citation type="submission" date="2023-05" db="EMBL/GenBank/DDBJ databases">
        <authorList>
            <person name="Zhang X."/>
        </authorList>
    </citation>
    <scope>NUCLEOTIDE SEQUENCE</scope>
    <source>
        <strain evidence="8">YF14B1</strain>
    </source>
</reference>
<evidence type="ECO:0000256" key="5">
    <source>
        <dbReference type="ARBA" id="ARBA00048542"/>
    </source>
</evidence>
<evidence type="ECO:0000256" key="6">
    <source>
        <dbReference type="HAMAP-Rule" id="MF_01216"/>
    </source>
</evidence>
<dbReference type="InterPro" id="IPR003680">
    <property type="entry name" value="Flavodoxin_fold"/>
</dbReference>
<evidence type="ECO:0000256" key="3">
    <source>
        <dbReference type="ARBA" id="ARBA00023002"/>
    </source>
</evidence>
<evidence type="ECO:0000259" key="7">
    <source>
        <dbReference type="Pfam" id="PF02525"/>
    </source>
</evidence>
<comment type="cofactor">
    <cofactor evidence="6">
        <name>FMN</name>
        <dbReference type="ChEBI" id="CHEBI:58210"/>
    </cofactor>
    <text evidence="6">Binds 1 FMN per subunit.</text>
</comment>
<sequence>MAKVLHIISSTRGAESLTLTLGNAIIDRIKTKDPDTVVKEIDLSANPYPHLGPIQISSFFTPEESRTPEQELAVRRSDEAVAELQDADILVIGAPMYNYSITSSLKAYFDHIARARLTFRYSESGVEGLLKNKKAYIAFGSAGVFGNEQMQAYDFAVPYMKHFLGFLGITDVSVFRVEGTGIPGLQETALDKALESITV</sequence>
<comment type="function">
    <text evidence="6">Also exhibits azoreductase activity. Catalyzes the reductive cleavage of the azo bond in aromatic azo compounds to the corresponding amines.</text>
</comment>
<dbReference type="PANTHER" id="PTHR43741">
    <property type="entry name" value="FMN-DEPENDENT NADH-AZOREDUCTASE 1"/>
    <property type="match status" value="1"/>
</dbReference>
<comment type="similarity">
    <text evidence="6">Belongs to the azoreductase type 1 family.</text>
</comment>
<dbReference type="EMBL" id="JASJOS010000011">
    <property type="protein sequence ID" value="MDJ1483576.1"/>
    <property type="molecule type" value="Genomic_DNA"/>
</dbReference>
<organism evidence="8 9">
    <name type="scientific">Xanthocytophaga flava</name>
    <dbReference type="NCBI Taxonomy" id="3048013"/>
    <lineage>
        <taxon>Bacteria</taxon>
        <taxon>Pseudomonadati</taxon>
        <taxon>Bacteroidota</taxon>
        <taxon>Cytophagia</taxon>
        <taxon>Cytophagales</taxon>
        <taxon>Rhodocytophagaceae</taxon>
        <taxon>Xanthocytophaga</taxon>
    </lineage>
</organism>
<dbReference type="GO" id="GO:0009055">
    <property type="term" value="F:electron transfer activity"/>
    <property type="evidence" value="ECO:0007669"/>
    <property type="project" value="UniProtKB-UniRule"/>
</dbReference>
<dbReference type="InterPro" id="IPR050104">
    <property type="entry name" value="FMN-dep_NADH:Q_OxRdtase_AzoR1"/>
</dbReference>
<dbReference type="SUPFAM" id="SSF52218">
    <property type="entry name" value="Flavoproteins"/>
    <property type="match status" value="1"/>
</dbReference>